<accession>A0AAV7WIX5</accession>
<evidence type="ECO:0000313" key="1">
    <source>
        <dbReference type="EMBL" id="KAJ1214008.1"/>
    </source>
</evidence>
<keyword evidence="2" id="KW-1185">Reference proteome</keyword>
<organism evidence="1 2">
    <name type="scientific">Pleurodeles waltl</name>
    <name type="common">Iberian ribbed newt</name>
    <dbReference type="NCBI Taxonomy" id="8319"/>
    <lineage>
        <taxon>Eukaryota</taxon>
        <taxon>Metazoa</taxon>
        <taxon>Chordata</taxon>
        <taxon>Craniata</taxon>
        <taxon>Vertebrata</taxon>
        <taxon>Euteleostomi</taxon>
        <taxon>Amphibia</taxon>
        <taxon>Batrachia</taxon>
        <taxon>Caudata</taxon>
        <taxon>Salamandroidea</taxon>
        <taxon>Salamandridae</taxon>
        <taxon>Pleurodelinae</taxon>
        <taxon>Pleurodeles</taxon>
    </lineage>
</organism>
<protein>
    <submittedName>
        <fullName evidence="1">Uncharacterized protein</fullName>
    </submittedName>
</protein>
<comment type="caution">
    <text evidence="1">The sequence shown here is derived from an EMBL/GenBank/DDBJ whole genome shotgun (WGS) entry which is preliminary data.</text>
</comment>
<gene>
    <name evidence="1" type="ORF">NDU88_001636</name>
</gene>
<reference evidence="1" key="1">
    <citation type="journal article" date="2022" name="bioRxiv">
        <title>Sequencing and chromosome-scale assembly of the giantPleurodeles waltlgenome.</title>
        <authorList>
            <person name="Brown T."/>
            <person name="Elewa A."/>
            <person name="Iarovenko S."/>
            <person name="Subramanian E."/>
            <person name="Araus A.J."/>
            <person name="Petzold A."/>
            <person name="Susuki M."/>
            <person name="Suzuki K.-i.T."/>
            <person name="Hayashi T."/>
            <person name="Toyoda A."/>
            <person name="Oliveira C."/>
            <person name="Osipova E."/>
            <person name="Leigh N.D."/>
            <person name="Simon A."/>
            <person name="Yun M.H."/>
        </authorList>
    </citation>
    <scope>NUCLEOTIDE SEQUENCE</scope>
    <source>
        <strain evidence="1">20211129_DDA</strain>
        <tissue evidence="1">Liver</tissue>
    </source>
</reference>
<evidence type="ECO:0000313" key="2">
    <source>
        <dbReference type="Proteomes" id="UP001066276"/>
    </source>
</evidence>
<dbReference type="EMBL" id="JANPWB010000001">
    <property type="protein sequence ID" value="KAJ1214008.1"/>
    <property type="molecule type" value="Genomic_DNA"/>
</dbReference>
<name>A0AAV7WIX5_PLEWA</name>
<proteinExistence type="predicted"/>
<sequence length="146" mass="15027">MQWSTDPQGDTVPGSRAPRWCVGLVVQGRRARAPPAVGAGVGRGRLRAAIGPGSHADCEASLCSCAGAPCARGAGTLGLPTGLYGAGVAPAAVMGFHWTRSPLEHCALMHMRAYPALCHLRHAVEVCRTASLPPATSQETHSSPVL</sequence>
<dbReference type="Proteomes" id="UP001066276">
    <property type="component" value="Chromosome 1_1"/>
</dbReference>
<dbReference type="AlphaFoldDB" id="A0AAV7WIX5"/>